<keyword evidence="1" id="KW-0732">Signal</keyword>
<feature type="signal peptide" evidence="1">
    <location>
        <begin position="1"/>
        <end position="23"/>
    </location>
</feature>
<feature type="chain" id="PRO_5005673603" evidence="1">
    <location>
        <begin position="24"/>
        <end position="228"/>
    </location>
</feature>
<name>E4LA25_9FIRM</name>
<dbReference type="AlphaFoldDB" id="E4LA25"/>
<evidence type="ECO:0000313" key="2">
    <source>
        <dbReference type="EMBL" id="EFR42365.1"/>
    </source>
</evidence>
<dbReference type="RefSeq" id="WP_007555039.1">
    <property type="nucleotide sequence ID" value="NZ_AENT01000026.1"/>
</dbReference>
<gene>
    <name evidence="2" type="ORF">HMPREF9220_0538</name>
</gene>
<dbReference type="EMBL" id="AENT01000026">
    <property type="protein sequence ID" value="EFR42365.1"/>
    <property type="molecule type" value="Genomic_DNA"/>
</dbReference>
<proteinExistence type="predicted"/>
<protein>
    <submittedName>
        <fullName evidence="2">Uncharacterized protein</fullName>
    </submittedName>
</protein>
<accession>E4LA25</accession>
<sequence>MKKAELILAICVLATCTTFSVHASVDPLKYEEVPIILDKKDNIYEENGKMLIADKETLAVTDVQKNALEVVICIVEMKSGNIVKESPVKFLLPTKGTESVKIKNKWVSVDEKQGKKFKKAIPIIRKELGSSERREIFLKQIEYIIKHKKQNKKNKAKRKQSKKYENKIDITGVKTHGQVLTDKELESMKEKEAKKNAKSDDVVVTITETPTVEIVSHDDVQVEITSHP</sequence>
<reference evidence="2 3" key="1">
    <citation type="submission" date="2010-11" db="EMBL/GenBank/DDBJ databases">
        <authorList>
            <person name="Durkin A.S."/>
            <person name="Madupu R."/>
            <person name="Torralba M."/>
            <person name="Gillis M."/>
            <person name="Methe B."/>
            <person name="Sutton G."/>
            <person name="Nelson K.E."/>
        </authorList>
    </citation>
    <scope>NUCLEOTIDE SEQUENCE [LARGE SCALE GENOMIC DNA]</scope>
    <source>
        <strain evidence="2 3">UPII 345-E</strain>
    </source>
</reference>
<dbReference type="Proteomes" id="UP000004594">
    <property type="component" value="Unassembled WGS sequence"/>
</dbReference>
<evidence type="ECO:0000256" key="1">
    <source>
        <dbReference type="SAM" id="SignalP"/>
    </source>
</evidence>
<evidence type="ECO:0000313" key="3">
    <source>
        <dbReference type="Proteomes" id="UP000004594"/>
    </source>
</evidence>
<organism evidence="2 3">
    <name type="scientific">Dialister micraerophilus UPII 345-E</name>
    <dbReference type="NCBI Taxonomy" id="910314"/>
    <lineage>
        <taxon>Bacteria</taxon>
        <taxon>Bacillati</taxon>
        <taxon>Bacillota</taxon>
        <taxon>Negativicutes</taxon>
        <taxon>Veillonellales</taxon>
        <taxon>Veillonellaceae</taxon>
        <taxon>Dialister</taxon>
    </lineage>
</organism>
<comment type="caution">
    <text evidence="2">The sequence shown here is derived from an EMBL/GenBank/DDBJ whole genome shotgun (WGS) entry which is preliminary data.</text>
</comment>